<dbReference type="Gene3D" id="1.20.140.10">
    <property type="entry name" value="Butyryl-CoA Dehydrogenase, subunit A, domain 3"/>
    <property type="match status" value="1"/>
</dbReference>
<dbReference type="InterPro" id="IPR013107">
    <property type="entry name" value="Acyl-CoA_DH_C"/>
</dbReference>
<feature type="domain" description="Acyl-CoA dehydrogenase/oxidase N-terminal" evidence="2">
    <location>
        <begin position="23"/>
        <end position="94"/>
    </location>
</feature>
<evidence type="ECO:0000256" key="1">
    <source>
        <dbReference type="ARBA" id="ARBA00023002"/>
    </source>
</evidence>
<dbReference type="GO" id="GO:0003995">
    <property type="term" value="F:acyl-CoA dehydrogenase activity"/>
    <property type="evidence" value="ECO:0007669"/>
    <property type="project" value="TreeGrafter"/>
</dbReference>
<dbReference type="OrthoDB" id="7316074at2"/>
<evidence type="ECO:0000259" key="3">
    <source>
        <dbReference type="Pfam" id="PF08028"/>
    </source>
</evidence>
<dbReference type="RefSeq" id="WP_093560098.1">
    <property type="nucleotide sequence ID" value="NZ_FPBO01000044.1"/>
</dbReference>
<accession>A0A1I7LZF7</accession>
<dbReference type="InterPro" id="IPR013786">
    <property type="entry name" value="AcylCoA_DH/ox_N"/>
</dbReference>
<dbReference type="SUPFAM" id="SSF47203">
    <property type="entry name" value="Acyl-CoA dehydrogenase C-terminal domain-like"/>
    <property type="match status" value="1"/>
</dbReference>
<gene>
    <name evidence="4" type="ORF">SAMN05216552_104445</name>
</gene>
<name>A0A1I7LZF7_9BURK</name>
<keyword evidence="5" id="KW-1185">Reference proteome</keyword>
<dbReference type="PIRSF" id="PIRSF016578">
    <property type="entry name" value="HsaA"/>
    <property type="match status" value="1"/>
</dbReference>
<protein>
    <submittedName>
        <fullName evidence="4">Acyl-CoA dehydrogenase</fullName>
    </submittedName>
</protein>
<keyword evidence="1" id="KW-0560">Oxidoreductase</keyword>
<reference evidence="5" key="1">
    <citation type="submission" date="2016-10" db="EMBL/GenBank/DDBJ databases">
        <authorList>
            <person name="Varghese N."/>
            <person name="Submissions S."/>
        </authorList>
    </citation>
    <scope>NUCLEOTIDE SEQUENCE [LARGE SCALE GENOMIC DNA]</scope>
    <source>
        <strain evidence="5">CGMCC 1.11014</strain>
    </source>
</reference>
<dbReference type="PANTHER" id="PTHR43884">
    <property type="entry name" value="ACYL-COA DEHYDROGENASE"/>
    <property type="match status" value="1"/>
</dbReference>
<dbReference type="STRING" id="1035707.SAMN05216552_104445"/>
<dbReference type="InterPro" id="IPR036250">
    <property type="entry name" value="AcylCo_DH-like_C"/>
</dbReference>
<evidence type="ECO:0000313" key="5">
    <source>
        <dbReference type="Proteomes" id="UP000199391"/>
    </source>
</evidence>
<dbReference type="Pfam" id="PF02771">
    <property type="entry name" value="Acyl-CoA_dh_N"/>
    <property type="match status" value="1"/>
</dbReference>
<dbReference type="InterPro" id="IPR009100">
    <property type="entry name" value="AcylCoA_DH/oxidase_NM_dom_sf"/>
</dbReference>
<evidence type="ECO:0000313" key="4">
    <source>
        <dbReference type="EMBL" id="SFV15073.1"/>
    </source>
</evidence>
<dbReference type="PANTHER" id="PTHR43884:SF12">
    <property type="entry name" value="ISOVALERYL-COA DEHYDROGENASE, MITOCHONDRIAL-RELATED"/>
    <property type="match status" value="1"/>
</dbReference>
<dbReference type="SUPFAM" id="SSF56645">
    <property type="entry name" value="Acyl-CoA dehydrogenase NM domain-like"/>
    <property type="match status" value="1"/>
</dbReference>
<dbReference type="AlphaFoldDB" id="A0A1I7LZF7"/>
<dbReference type="GO" id="GO:0050660">
    <property type="term" value="F:flavin adenine dinucleotide binding"/>
    <property type="evidence" value="ECO:0007669"/>
    <property type="project" value="InterPro"/>
</dbReference>
<evidence type="ECO:0000259" key="2">
    <source>
        <dbReference type="Pfam" id="PF02771"/>
    </source>
</evidence>
<feature type="domain" description="Acyl-CoA dehydrogenase C-terminal" evidence="3">
    <location>
        <begin position="233"/>
        <end position="363"/>
    </location>
</feature>
<dbReference type="Gene3D" id="2.40.110.10">
    <property type="entry name" value="Butyryl-CoA Dehydrogenase, subunit A, domain 2"/>
    <property type="match status" value="1"/>
</dbReference>
<dbReference type="Pfam" id="PF08028">
    <property type="entry name" value="Acyl-CoA_dh_2"/>
    <property type="match status" value="1"/>
</dbReference>
<dbReference type="Gene3D" id="1.10.540.10">
    <property type="entry name" value="Acyl-CoA dehydrogenase/oxidase, N-terminal domain"/>
    <property type="match status" value="1"/>
</dbReference>
<sequence>MPHQAPQQASASQPETMAQLLADIRERHAEFTRLRHIPRDIVDRLKQQGVYRASTPVCFGGSGMAPADFLQLVERISQADGSAGWVASFGSAAIYLAALPRATQAILYADSPDLVFAAGVFPVQPATAAAGGWQVNGTWKFASGCKGADVLGVGIGAGAPGQPGAKVRTAVLPPAQVEIVDNWDVMGLSGTGSHDLKVHQQFVPEEWTFLRGGEPAIDEPLFRYPTLAYAAQVLGAVNLGIARAALDEIGQMAGGRVAITGAPRLADRSYVRIEVAKAEARLRSARHFLYETTGETWRAILAGDPVAPEQVAMLRLTAVEVARAGYEVVDSMFTLAGTTAIYTSHPLQRYLRDAAVVKQHAFLGEGVYDGAGAVALGVPPMPGFL</sequence>
<dbReference type="InterPro" id="IPR046373">
    <property type="entry name" value="Acyl-CoA_Oxase/DH_mid-dom_sf"/>
</dbReference>
<organism evidence="4 5">
    <name type="scientific">Pseudoduganella namucuonensis</name>
    <dbReference type="NCBI Taxonomy" id="1035707"/>
    <lineage>
        <taxon>Bacteria</taxon>
        <taxon>Pseudomonadati</taxon>
        <taxon>Pseudomonadota</taxon>
        <taxon>Betaproteobacteria</taxon>
        <taxon>Burkholderiales</taxon>
        <taxon>Oxalobacteraceae</taxon>
        <taxon>Telluria group</taxon>
        <taxon>Pseudoduganella</taxon>
    </lineage>
</organism>
<proteinExistence type="predicted"/>
<dbReference type="EMBL" id="FPBO01000044">
    <property type="protein sequence ID" value="SFV15073.1"/>
    <property type="molecule type" value="Genomic_DNA"/>
</dbReference>
<dbReference type="Proteomes" id="UP000199391">
    <property type="component" value="Unassembled WGS sequence"/>
</dbReference>
<dbReference type="InterPro" id="IPR037069">
    <property type="entry name" value="AcylCoA_DH/ox_N_sf"/>
</dbReference>